<dbReference type="OrthoDB" id="9390935at2759"/>
<evidence type="ECO:0000313" key="2">
    <source>
        <dbReference type="EMBL" id="KER26057.1"/>
    </source>
</evidence>
<dbReference type="Proteomes" id="UP000054324">
    <property type="component" value="Unassembled WGS sequence"/>
</dbReference>
<feature type="compositionally biased region" description="Polar residues" evidence="1">
    <location>
        <begin position="227"/>
        <end position="236"/>
    </location>
</feature>
<dbReference type="RefSeq" id="XP_009170210.1">
    <property type="nucleotide sequence ID" value="XM_009171946.1"/>
</dbReference>
<evidence type="ECO:0000256" key="1">
    <source>
        <dbReference type="SAM" id="MobiDB-lite"/>
    </source>
</evidence>
<dbReference type="EMBL" id="KL596758">
    <property type="protein sequence ID" value="KER26057.1"/>
    <property type="molecule type" value="Genomic_DNA"/>
</dbReference>
<dbReference type="GeneID" id="20320812"/>
<protein>
    <submittedName>
        <fullName evidence="2">Uncharacterized protein</fullName>
    </submittedName>
</protein>
<feature type="region of interest" description="Disordered" evidence="1">
    <location>
        <begin position="222"/>
        <end position="244"/>
    </location>
</feature>
<proteinExistence type="predicted"/>
<accession>A0A074ZJV4</accession>
<dbReference type="CTD" id="20320812"/>
<sequence>MSIYKYHLTSSNLISPVQHGFLPNRSCVKNMLVFMDSLTQAKDEGLTSDAIFFDFSKAFDRVPHVPLLHKLDTIRHLFMRILALASILPRAENIKSSATPFFHLCISGERQPLTDKNKTDPGNFCKSLDHVYQSVHPCGQRGSIPGLVLPSGDMADRHRNVAADERFRDSDCKTLVASAHPVRIEARVLVRKAPYFEKEDKNGSVRDSALAYHNRTEMAQCRKVRGSNPTSASRPSLSRLGQPGSMPAPVFCSGRMAVRHRKDDTASLIIHSEDQWDLILEGEAHPQSNDGHLCACDILNWVSQTRALTSSATLHSELIHLPRYVKQSAASSYCPWLVGVVFSDCTSKSNILHFLGAKRILKDGVTWCVHPKTPAPFSPL</sequence>
<gene>
    <name evidence="2" type="ORF">T265_06633</name>
</gene>
<dbReference type="AlphaFoldDB" id="A0A074ZJV4"/>
<organism evidence="2 3">
    <name type="scientific">Opisthorchis viverrini</name>
    <name type="common">Southeast Asian liver fluke</name>
    <dbReference type="NCBI Taxonomy" id="6198"/>
    <lineage>
        <taxon>Eukaryota</taxon>
        <taxon>Metazoa</taxon>
        <taxon>Spiralia</taxon>
        <taxon>Lophotrochozoa</taxon>
        <taxon>Platyhelminthes</taxon>
        <taxon>Trematoda</taxon>
        <taxon>Digenea</taxon>
        <taxon>Opisthorchiida</taxon>
        <taxon>Opisthorchiata</taxon>
        <taxon>Opisthorchiidae</taxon>
        <taxon>Opisthorchis</taxon>
    </lineage>
</organism>
<name>A0A074ZJV4_OPIVI</name>
<keyword evidence="3" id="KW-1185">Reference proteome</keyword>
<evidence type="ECO:0000313" key="3">
    <source>
        <dbReference type="Proteomes" id="UP000054324"/>
    </source>
</evidence>
<reference evidence="2 3" key="1">
    <citation type="submission" date="2013-11" db="EMBL/GenBank/DDBJ databases">
        <title>Opisthorchis viverrini - life in the bile duct.</title>
        <authorList>
            <person name="Young N.D."/>
            <person name="Nagarajan N."/>
            <person name="Lin S.J."/>
            <person name="Korhonen P.K."/>
            <person name="Jex A.R."/>
            <person name="Hall R.S."/>
            <person name="Safavi-Hemami H."/>
            <person name="Kaewkong W."/>
            <person name="Bertrand D."/>
            <person name="Gao S."/>
            <person name="Seet Q."/>
            <person name="Wongkham S."/>
            <person name="Teh B.T."/>
            <person name="Wongkham C."/>
            <person name="Intapan P.M."/>
            <person name="Maleewong W."/>
            <person name="Yang X."/>
            <person name="Hu M."/>
            <person name="Wang Z."/>
            <person name="Hofmann A."/>
            <person name="Sternberg P.W."/>
            <person name="Tan P."/>
            <person name="Wang J."/>
            <person name="Gasser R.B."/>
        </authorList>
    </citation>
    <scope>NUCLEOTIDE SEQUENCE [LARGE SCALE GENOMIC DNA]</scope>
</reference>
<dbReference type="KEGG" id="ovi:T265_06633"/>